<gene>
    <name evidence="1" type="ORF">DKM44_05835</name>
</gene>
<dbReference type="EMBL" id="CP029494">
    <property type="protein sequence ID" value="AWN24507.1"/>
    <property type="molecule type" value="Genomic_DNA"/>
</dbReference>
<proteinExistence type="predicted"/>
<dbReference type="KEGG" id="dez:DKM44_05835"/>
<reference evidence="1 2" key="1">
    <citation type="submission" date="2018-05" db="EMBL/GenBank/DDBJ databases">
        <title>Complete Genome Sequence of Deinococcus sp. strain 17bor-2.</title>
        <authorList>
            <person name="Srinivasan S."/>
        </authorList>
    </citation>
    <scope>NUCLEOTIDE SEQUENCE [LARGE SCALE GENOMIC DNA]</scope>
    <source>
        <strain evidence="1 2">17bor-2</strain>
    </source>
</reference>
<dbReference type="OrthoDB" id="69562at2"/>
<dbReference type="AlphaFoldDB" id="A0A2Z3JH49"/>
<evidence type="ECO:0000313" key="2">
    <source>
        <dbReference type="Proteomes" id="UP000245368"/>
    </source>
</evidence>
<sequence length="100" mass="10789">MAVIDAPSPCVTVQVQVFENDILKTVVALTPTGQVNSLGKDKKSPIPHFTKGKNYRIRGACVSAKGLFQNTALNFTADGRTVMVVFTESGFRLQRGGLAY</sequence>
<accession>A0A2Z3JH49</accession>
<keyword evidence="2" id="KW-1185">Reference proteome</keyword>
<organism evidence="1 2">
    <name type="scientific">Deinococcus irradiatisoli</name>
    <dbReference type="NCBI Taxonomy" id="2202254"/>
    <lineage>
        <taxon>Bacteria</taxon>
        <taxon>Thermotogati</taxon>
        <taxon>Deinococcota</taxon>
        <taxon>Deinococci</taxon>
        <taxon>Deinococcales</taxon>
        <taxon>Deinococcaceae</taxon>
        <taxon>Deinococcus</taxon>
    </lineage>
</organism>
<protein>
    <submittedName>
        <fullName evidence="1">Uncharacterized protein</fullName>
    </submittedName>
</protein>
<dbReference type="Proteomes" id="UP000245368">
    <property type="component" value="Chromosome"/>
</dbReference>
<evidence type="ECO:0000313" key="1">
    <source>
        <dbReference type="EMBL" id="AWN24507.1"/>
    </source>
</evidence>
<name>A0A2Z3JH49_9DEIO</name>